<protein>
    <recommendedName>
        <fullName evidence="4">Type II secretion system protein GspG C-terminal domain-containing protein</fullName>
    </recommendedName>
</protein>
<reference evidence="2 3" key="1">
    <citation type="journal article" date="2016" name="Nat. Commun.">
        <title>Thousands of microbial genomes shed light on interconnected biogeochemical processes in an aquifer system.</title>
        <authorList>
            <person name="Anantharaman K."/>
            <person name="Brown C.T."/>
            <person name="Hug L.A."/>
            <person name="Sharon I."/>
            <person name="Castelle C.J."/>
            <person name="Probst A.J."/>
            <person name="Thomas B.C."/>
            <person name="Singh A."/>
            <person name="Wilkins M.J."/>
            <person name="Karaoz U."/>
            <person name="Brodie E.L."/>
            <person name="Williams K.H."/>
            <person name="Hubbard S.S."/>
            <person name="Banfield J.F."/>
        </authorList>
    </citation>
    <scope>NUCLEOTIDE SEQUENCE [LARGE SCALE GENOMIC DNA]</scope>
</reference>
<dbReference type="InterPro" id="IPR012902">
    <property type="entry name" value="N_methyl_site"/>
</dbReference>
<keyword evidence="1" id="KW-0812">Transmembrane</keyword>
<dbReference type="Gene3D" id="3.30.700.10">
    <property type="entry name" value="Glycoprotein, Type 4 Pilin"/>
    <property type="match status" value="1"/>
</dbReference>
<dbReference type="Pfam" id="PF07963">
    <property type="entry name" value="N_methyl"/>
    <property type="match status" value="1"/>
</dbReference>
<evidence type="ECO:0000313" key="2">
    <source>
        <dbReference type="EMBL" id="OHA67067.1"/>
    </source>
</evidence>
<organism evidence="2 3">
    <name type="scientific">Candidatus Wildermuthbacteria bacterium RIFCSPHIGHO2_02_FULL_47_12</name>
    <dbReference type="NCBI Taxonomy" id="1802451"/>
    <lineage>
        <taxon>Bacteria</taxon>
        <taxon>Candidatus Wildermuthiibacteriota</taxon>
    </lineage>
</organism>
<dbReference type="STRING" id="1802451.A3C82_02320"/>
<accession>A0A1G2R2Z3</accession>
<dbReference type="SUPFAM" id="SSF54523">
    <property type="entry name" value="Pili subunits"/>
    <property type="match status" value="1"/>
</dbReference>
<keyword evidence="1" id="KW-0472">Membrane</keyword>
<sequence>MKRNSAFTLIELLVVIAVIGMLASIVLVSMQGARQKARNAVRQDNLAAIRQALELYWDRYEVYPPRTSESNWCDSSIGVTSGVGCAPNPAQSTWAANSDLQGLVTEGFLAQIPIDPINTRDYYYSYEPDSAGQGSPICIRNSCRYSLCARLEPSASSYCLNSVERGP</sequence>
<dbReference type="Proteomes" id="UP000176901">
    <property type="component" value="Unassembled WGS sequence"/>
</dbReference>
<keyword evidence="1" id="KW-1133">Transmembrane helix</keyword>
<evidence type="ECO:0008006" key="4">
    <source>
        <dbReference type="Google" id="ProtNLM"/>
    </source>
</evidence>
<dbReference type="PANTHER" id="PTHR30093">
    <property type="entry name" value="GENERAL SECRETION PATHWAY PROTEIN G"/>
    <property type="match status" value="1"/>
</dbReference>
<feature type="transmembrane region" description="Helical" evidence="1">
    <location>
        <begin position="6"/>
        <end position="28"/>
    </location>
</feature>
<name>A0A1G2R2Z3_9BACT</name>
<evidence type="ECO:0000256" key="1">
    <source>
        <dbReference type="SAM" id="Phobius"/>
    </source>
</evidence>
<gene>
    <name evidence="2" type="ORF">A3C82_02320</name>
</gene>
<dbReference type="EMBL" id="MHTW01000018">
    <property type="protein sequence ID" value="OHA67067.1"/>
    <property type="molecule type" value="Genomic_DNA"/>
</dbReference>
<comment type="caution">
    <text evidence="2">The sequence shown here is derived from an EMBL/GenBank/DDBJ whole genome shotgun (WGS) entry which is preliminary data.</text>
</comment>
<evidence type="ECO:0000313" key="3">
    <source>
        <dbReference type="Proteomes" id="UP000176901"/>
    </source>
</evidence>
<dbReference type="InterPro" id="IPR045584">
    <property type="entry name" value="Pilin-like"/>
</dbReference>
<proteinExistence type="predicted"/>
<dbReference type="NCBIfam" id="TIGR02532">
    <property type="entry name" value="IV_pilin_GFxxxE"/>
    <property type="match status" value="1"/>
</dbReference>
<dbReference type="AlphaFoldDB" id="A0A1G2R2Z3"/>